<gene>
    <name evidence="1" type="ORF">MMG00_14050</name>
</gene>
<dbReference type="InterPro" id="IPR008767">
    <property type="entry name" value="Phage_SPP1_head-tail_adaptor"/>
</dbReference>
<organism evidence="1 2">
    <name type="scientific">Ignatzschineria rhizosphaerae</name>
    <dbReference type="NCBI Taxonomy" id="2923279"/>
    <lineage>
        <taxon>Bacteria</taxon>
        <taxon>Pseudomonadati</taxon>
        <taxon>Pseudomonadota</taxon>
        <taxon>Gammaproteobacteria</taxon>
        <taxon>Cardiobacteriales</taxon>
        <taxon>Ignatzschineriaceae</taxon>
        <taxon>Ignatzschineria</taxon>
    </lineage>
</organism>
<evidence type="ECO:0000313" key="2">
    <source>
        <dbReference type="Proteomes" id="UP000829542"/>
    </source>
</evidence>
<name>A0ABY3X066_9GAMM</name>
<evidence type="ECO:0000313" key="1">
    <source>
        <dbReference type="EMBL" id="UNM96294.1"/>
    </source>
</evidence>
<dbReference type="RefSeq" id="WP_242149576.1">
    <property type="nucleotide sequence ID" value="NZ_CP093379.1"/>
</dbReference>
<accession>A0ABY3X066</accession>
<reference evidence="1 2" key="1">
    <citation type="submission" date="2022-03" db="EMBL/GenBank/DDBJ databases">
        <title>Ignatzschineria rhizosphaerae HR5S32.</title>
        <authorList>
            <person name="Sun J.Q."/>
            <person name="Feng J.Y."/>
        </authorList>
    </citation>
    <scope>NUCLEOTIDE SEQUENCE [LARGE SCALE GENOMIC DNA]</scope>
    <source>
        <strain evidence="1 2">HR5S32</strain>
    </source>
</reference>
<protein>
    <submittedName>
        <fullName evidence="1">Phage head closure protein</fullName>
    </submittedName>
</protein>
<sequence>MDFGRLKHRVTLQKSEVTNGPYGREEKWIDVGKLWAEIGSVSGKELIASGAELSSVSYKIIIRYRKDITAKHRLKYDDKIYNIEAVLPNNNRTMLTLLCEEGLEHDY</sequence>
<dbReference type="EMBL" id="CP093379">
    <property type="protein sequence ID" value="UNM96294.1"/>
    <property type="molecule type" value="Genomic_DNA"/>
</dbReference>
<proteinExistence type="predicted"/>
<keyword evidence="2" id="KW-1185">Reference proteome</keyword>
<dbReference type="NCBIfam" id="TIGR01563">
    <property type="entry name" value="gp16_SPP1"/>
    <property type="match status" value="1"/>
</dbReference>
<dbReference type="Pfam" id="PF05521">
    <property type="entry name" value="Phage_HCP"/>
    <property type="match status" value="1"/>
</dbReference>
<dbReference type="Proteomes" id="UP000829542">
    <property type="component" value="Chromosome"/>
</dbReference>